<feature type="transmembrane region" description="Helical" evidence="7">
    <location>
        <begin position="472"/>
        <end position="490"/>
    </location>
</feature>
<keyword evidence="9" id="KW-1185">Reference proteome</keyword>
<feature type="transmembrane region" description="Helical" evidence="7">
    <location>
        <begin position="441"/>
        <end position="460"/>
    </location>
</feature>
<gene>
    <name evidence="8" type="ORF">PSNMU_V1.4_AUG-EV-PASAV3_0067330</name>
</gene>
<dbReference type="InterPro" id="IPR002781">
    <property type="entry name" value="TM_pro_TauE-like"/>
</dbReference>
<evidence type="ECO:0000256" key="6">
    <source>
        <dbReference type="ARBA" id="ARBA00023136"/>
    </source>
</evidence>
<keyword evidence="5 7" id="KW-1133">Transmembrane helix</keyword>
<keyword evidence="2" id="KW-0813">Transport</keyword>
<evidence type="ECO:0000256" key="2">
    <source>
        <dbReference type="ARBA" id="ARBA00022448"/>
    </source>
</evidence>
<protein>
    <recommendedName>
        <fullName evidence="10">Membrane transporter protein</fullName>
    </recommendedName>
</protein>
<dbReference type="OrthoDB" id="4774at2759"/>
<name>A0A448ZCU8_9STRA</name>
<evidence type="ECO:0000313" key="8">
    <source>
        <dbReference type="EMBL" id="VEU39867.1"/>
    </source>
</evidence>
<dbReference type="EMBL" id="CAACVS010000241">
    <property type="protein sequence ID" value="VEU39867.1"/>
    <property type="molecule type" value="Genomic_DNA"/>
</dbReference>
<accession>A0A448ZCU8</accession>
<dbReference type="PANTHER" id="PTHR30269">
    <property type="entry name" value="TRANSMEMBRANE PROTEIN YFCA"/>
    <property type="match status" value="1"/>
</dbReference>
<dbReference type="Pfam" id="PF01925">
    <property type="entry name" value="TauE"/>
    <property type="match status" value="1"/>
</dbReference>
<keyword evidence="4 7" id="KW-0812">Transmembrane</keyword>
<feature type="transmembrane region" description="Helical" evidence="7">
    <location>
        <begin position="162"/>
        <end position="181"/>
    </location>
</feature>
<dbReference type="AlphaFoldDB" id="A0A448ZCU8"/>
<dbReference type="Proteomes" id="UP000291116">
    <property type="component" value="Unassembled WGS sequence"/>
</dbReference>
<feature type="transmembrane region" description="Helical" evidence="7">
    <location>
        <begin position="256"/>
        <end position="281"/>
    </location>
</feature>
<feature type="transmembrane region" description="Helical" evidence="7">
    <location>
        <begin position="217"/>
        <end position="244"/>
    </location>
</feature>
<keyword evidence="6 7" id="KW-0472">Membrane</keyword>
<evidence type="ECO:0000256" key="3">
    <source>
        <dbReference type="ARBA" id="ARBA00022475"/>
    </source>
</evidence>
<dbReference type="InterPro" id="IPR052017">
    <property type="entry name" value="TSUP"/>
</dbReference>
<evidence type="ECO:0000256" key="7">
    <source>
        <dbReference type="SAM" id="Phobius"/>
    </source>
</evidence>
<feature type="transmembrane region" description="Helical" evidence="7">
    <location>
        <begin position="417"/>
        <end position="435"/>
    </location>
</feature>
<organism evidence="8 9">
    <name type="scientific">Pseudo-nitzschia multistriata</name>
    <dbReference type="NCBI Taxonomy" id="183589"/>
    <lineage>
        <taxon>Eukaryota</taxon>
        <taxon>Sar</taxon>
        <taxon>Stramenopiles</taxon>
        <taxon>Ochrophyta</taxon>
        <taxon>Bacillariophyta</taxon>
        <taxon>Bacillariophyceae</taxon>
        <taxon>Bacillariophycidae</taxon>
        <taxon>Bacillariales</taxon>
        <taxon>Bacillariaceae</taxon>
        <taxon>Pseudo-nitzschia</taxon>
    </lineage>
</organism>
<comment type="subcellular location">
    <subcellularLocation>
        <location evidence="1">Cell membrane</location>
        <topology evidence="1">Multi-pass membrane protein</topology>
    </subcellularLocation>
</comment>
<evidence type="ECO:0000313" key="9">
    <source>
        <dbReference type="Proteomes" id="UP000291116"/>
    </source>
</evidence>
<evidence type="ECO:0000256" key="5">
    <source>
        <dbReference type="ARBA" id="ARBA00022989"/>
    </source>
</evidence>
<sequence>MNDNRAFSSPGQSASASRRFRTAQFTSVAALALLAATSTNRVESFSAKIHKNHRPGFEPSQHEQPGAGLTVISHMRLSHRRTVSSSSLQSTSETKSGIDSSIAATNTTVANQASVAKAERAWTLAPISAENDMSLMDAMADSELQSDETEISLMSKLTSADVLGPLFTIAFVIVFLCNTLLNSGEISDTFLAMDLHQKLNVLSKISWFPGQFQEAQLVVALVMAFSAFAQALTGFGFAVVAVGAMSSMPWLLHSELFGVITPVAATLGALVGFILLIPYAFTETVTEEEPGLEWDQILPLLIPCTVLTPVGIQLNNMVDPLLATRVLAALIMGFVGYKLVPTIQDALSSDESMADNEITSLVATEPEPTDGFLQSQTAAILFGSAAGIFGGAFDVQGPPLCVYGDAKGWSPARFRNNVLAVVCLNSALVVAIDAAQGSLGGFYYSYFCLTSLPGVLLGIVAGQWASERIDPVLFKNLVLVMCLGLGLQLLTVS</sequence>
<evidence type="ECO:0000256" key="4">
    <source>
        <dbReference type="ARBA" id="ARBA00022692"/>
    </source>
</evidence>
<reference evidence="8 9" key="1">
    <citation type="submission" date="2019-01" db="EMBL/GenBank/DDBJ databases">
        <authorList>
            <person name="Ferrante I. M."/>
        </authorList>
    </citation>
    <scope>NUCLEOTIDE SEQUENCE [LARGE SCALE GENOMIC DNA]</scope>
    <source>
        <strain evidence="8 9">B856</strain>
    </source>
</reference>
<proteinExistence type="predicted"/>
<evidence type="ECO:0008006" key="10">
    <source>
        <dbReference type="Google" id="ProtNLM"/>
    </source>
</evidence>
<feature type="transmembrane region" description="Helical" evidence="7">
    <location>
        <begin position="322"/>
        <end position="340"/>
    </location>
</feature>
<keyword evidence="3" id="KW-1003">Cell membrane</keyword>
<dbReference type="PANTHER" id="PTHR30269:SF37">
    <property type="entry name" value="MEMBRANE TRANSPORTER PROTEIN"/>
    <property type="match status" value="1"/>
</dbReference>
<evidence type="ECO:0000256" key="1">
    <source>
        <dbReference type="ARBA" id="ARBA00004651"/>
    </source>
</evidence>
<dbReference type="GO" id="GO:0005886">
    <property type="term" value="C:plasma membrane"/>
    <property type="evidence" value="ECO:0007669"/>
    <property type="project" value="UniProtKB-SubCell"/>
</dbReference>